<dbReference type="EMBL" id="QUMU01000016">
    <property type="protein sequence ID" value="REG23723.1"/>
    <property type="molecule type" value="Genomic_DNA"/>
</dbReference>
<evidence type="ECO:0000313" key="3">
    <source>
        <dbReference type="EMBL" id="REG23723.1"/>
    </source>
</evidence>
<feature type="region of interest" description="Disordered" evidence="1">
    <location>
        <begin position="1"/>
        <end position="57"/>
    </location>
</feature>
<evidence type="ECO:0000313" key="5">
    <source>
        <dbReference type="Proteomes" id="UP000256345"/>
    </source>
</evidence>
<dbReference type="EMBL" id="CP011509">
    <property type="protein sequence ID" value="AKJ03948.1"/>
    <property type="molecule type" value="Genomic_DNA"/>
</dbReference>
<reference evidence="2 4" key="1">
    <citation type="submission" date="2015-05" db="EMBL/GenBank/DDBJ databases">
        <title>Genome assembly of Archangium gephyra DSM 2261.</title>
        <authorList>
            <person name="Sharma G."/>
            <person name="Subramanian S."/>
        </authorList>
    </citation>
    <scope>NUCLEOTIDE SEQUENCE [LARGE SCALE GENOMIC DNA]</scope>
    <source>
        <strain evidence="2 4">DSM 2261</strain>
    </source>
</reference>
<keyword evidence="5" id="KW-1185">Reference proteome</keyword>
<organism evidence="2 4">
    <name type="scientific">Archangium gephyra</name>
    <dbReference type="NCBI Taxonomy" id="48"/>
    <lineage>
        <taxon>Bacteria</taxon>
        <taxon>Pseudomonadati</taxon>
        <taxon>Myxococcota</taxon>
        <taxon>Myxococcia</taxon>
        <taxon>Myxococcales</taxon>
        <taxon>Cystobacterineae</taxon>
        <taxon>Archangiaceae</taxon>
        <taxon>Archangium</taxon>
    </lineage>
</organism>
<evidence type="ECO:0000313" key="2">
    <source>
        <dbReference type="EMBL" id="AKJ03948.1"/>
    </source>
</evidence>
<name>A0AAC8QAA0_9BACT</name>
<sequence length="57" mass="6574">MRMRDNRYPTPNTNGGSIKPRKLGNPVSKMTKVSGKRIGGALRSEYARQQKRRDTRR</sequence>
<evidence type="ECO:0000313" key="4">
    <source>
        <dbReference type="Proteomes" id="UP000035579"/>
    </source>
</evidence>
<dbReference type="Proteomes" id="UP000035579">
    <property type="component" value="Chromosome"/>
</dbReference>
<dbReference type="Proteomes" id="UP000256345">
    <property type="component" value="Unassembled WGS sequence"/>
</dbReference>
<protein>
    <submittedName>
        <fullName evidence="2">Uncharacterized protein</fullName>
    </submittedName>
</protein>
<evidence type="ECO:0000256" key="1">
    <source>
        <dbReference type="SAM" id="MobiDB-lite"/>
    </source>
</evidence>
<accession>A0AAC8QAA0</accession>
<dbReference type="KEGG" id="age:AA314_05574"/>
<dbReference type="RefSeq" id="WP_156349896.1">
    <property type="nucleotide sequence ID" value="NZ_CP011509.1"/>
</dbReference>
<gene>
    <name evidence="2" type="ORF">AA314_05574</name>
    <name evidence="3" type="ORF">ATI61_116195</name>
</gene>
<dbReference type="AlphaFoldDB" id="A0AAC8QAA0"/>
<proteinExistence type="predicted"/>
<reference evidence="3 5" key="2">
    <citation type="submission" date="2018-08" db="EMBL/GenBank/DDBJ databases">
        <title>Genomic Encyclopedia of Archaeal and Bacterial Type Strains, Phase II (KMG-II): from individual species to whole genera.</title>
        <authorList>
            <person name="Goeker M."/>
        </authorList>
    </citation>
    <scope>NUCLEOTIDE SEQUENCE [LARGE SCALE GENOMIC DNA]</scope>
    <source>
        <strain evidence="3 5">DSM 2261</strain>
    </source>
</reference>